<keyword evidence="1" id="KW-0472">Membrane</keyword>
<dbReference type="InterPro" id="IPR017732">
    <property type="entry name" value="T4/T6SS_DotU"/>
</dbReference>
<evidence type="ECO:0000256" key="1">
    <source>
        <dbReference type="SAM" id="Phobius"/>
    </source>
</evidence>
<accession>A0A3N9TL06</accession>
<dbReference type="NCBIfam" id="TIGR03349">
    <property type="entry name" value="IV_VI_DotU"/>
    <property type="match status" value="1"/>
</dbReference>
<dbReference type="Proteomes" id="UP000281112">
    <property type="component" value="Unassembled WGS sequence"/>
</dbReference>
<keyword evidence="1" id="KW-1133">Transmembrane helix</keyword>
<proteinExistence type="predicted"/>
<dbReference type="EMBL" id="RJVQ01000001">
    <property type="protein sequence ID" value="RQW65078.1"/>
    <property type="molecule type" value="Genomic_DNA"/>
</dbReference>
<dbReference type="PANTHER" id="PTHR38033:SF1">
    <property type="entry name" value="DOTU FAMILY TYPE IV_VI SECRETION SYSTEM PROTEIN"/>
    <property type="match status" value="1"/>
</dbReference>
<dbReference type="PANTHER" id="PTHR38033">
    <property type="entry name" value="MEMBRANE PROTEIN-RELATED"/>
    <property type="match status" value="1"/>
</dbReference>
<dbReference type="Gene3D" id="1.25.40.590">
    <property type="entry name" value="Type IV / VI secretion system, DotU"/>
    <property type="match status" value="1"/>
</dbReference>
<keyword evidence="1" id="KW-0812">Transmembrane</keyword>
<feature type="domain" description="Type IV / VI secretion system DotU" evidence="2">
    <location>
        <begin position="39"/>
        <end position="242"/>
    </location>
</feature>
<dbReference type="OrthoDB" id="345640at2"/>
<protein>
    <submittedName>
        <fullName evidence="3">DotU family type IV/VI secretion system protein</fullName>
    </submittedName>
</protein>
<dbReference type="RefSeq" id="WP_124935732.1">
    <property type="nucleotide sequence ID" value="NZ_RJVQ01000001.1"/>
</dbReference>
<sequence>MRESTYNEQYNDLLFDSVEQINLDKDYWFQLRGDNPNVLIDAATPLFGLALRVRTLTYCDSIEQIYNQAVEEIKSIEIELGENGYDHAIIMAYRYILCAFLDEAVMGTEWGSSSIWAEHSMLSRFHNETWGGEKVYTILGRLESEPKRYRALLEFIYQCLILGFEGKYRVMENGKVMREKVINGLHELLFSHDDPDFKTPPLTNAQKNVVEQKYLLGREWPIWSIFAGFVVFWGIVYFGFNWLLSGKSADVINQLNQLL</sequence>
<name>A0A3N9TL06_9VIBR</name>
<dbReference type="InterPro" id="IPR038522">
    <property type="entry name" value="T4/T6SS_DotU_sf"/>
</dbReference>
<reference evidence="3 4" key="1">
    <citation type="submission" date="2018-11" db="EMBL/GenBank/DDBJ databases">
        <title>Vibrio LJC006 sp. nov., isolated from seawater during the bloom of the enteromorpha.</title>
        <authorList>
            <person name="Liang J."/>
        </authorList>
    </citation>
    <scope>NUCLEOTIDE SEQUENCE [LARGE SCALE GENOMIC DNA]</scope>
    <source>
        <strain evidence="3 4">LJC006</strain>
    </source>
</reference>
<evidence type="ECO:0000313" key="3">
    <source>
        <dbReference type="EMBL" id="RQW65078.1"/>
    </source>
</evidence>
<organism evidence="3 4">
    <name type="scientific">Vibrio viridaestus</name>
    <dbReference type="NCBI Taxonomy" id="2487322"/>
    <lineage>
        <taxon>Bacteria</taxon>
        <taxon>Pseudomonadati</taxon>
        <taxon>Pseudomonadota</taxon>
        <taxon>Gammaproteobacteria</taxon>
        <taxon>Vibrionales</taxon>
        <taxon>Vibrionaceae</taxon>
        <taxon>Vibrio</taxon>
    </lineage>
</organism>
<dbReference type="NCBIfam" id="NF038228">
    <property type="entry name" value="IcmH_DotU_IVB"/>
    <property type="match status" value="1"/>
</dbReference>
<dbReference type="AlphaFoldDB" id="A0A3N9TL06"/>
<evidence type="ECO:0000259" key="2">
    <source>
        <dbReference type="Pfam" id="PF09850"/>
    </source>
</evidence>
<dbReference type="Pfam" id="PF09850">
    <property type="entry name" value="DotU"/>
    <property type="match status" value="1"/>
</dbReference>
<gene>
    <name evidence="3" type="ORF">EES38_03325</name>
</gene>
<keyword evidence="4" id="KW-1185">Reference proteome</keyword>
<evidence type="ECO:0000313" key="4">
    <source>
        <dbReference type="Proteomes" id="UP000281112"/>
    </source>
</evidence>
<feature type="transmembrane region" description="Helical" evidence="1">
    <location>
        <begin position="220"/>
        <end position="244"/>
    </location>
</feature>
<comment type="caution">
    <text evidence="3">The sequence shown here is derived from an EMBL/GenBank/DDBJ whole genome shotgun (WGS) entry which is preliminary data.</text>
</comment>